<evidence type="ECO:0000256" key="1">
    <source>
        <dbReference type="SAM" id="MobiDB-lite"/>
    </source>
</evidence>
<evidence type="ECO:0000313" key="4">
    <source>
        <dbReference type="Proteomes" id="UP000177798"/>
    </source>
</evidence>
<feature type="region of interest" description="Disordered" evidence="1">
    <location>
        <begin position="1"/>
        <end position="78"/>
    </location>
</feature>
<dbReference type="EMBL" id="CP017818">
    <property type="protein sequence ID" value="APA09982.1"/>
    <property type="molecule type" value="Genomic_DNA"/>
</dbReference>
<organism evidence="3 4">
    <name type="scientific">Sclerotinia sclerotiorum (strain ATCC 18683 / 1980 / Ss-1)</name>
    <name type="common">White mold</name>
    <name type="synonym">Whetzelinia sclerotiorum</name>
    <dbReference type="NCBI Taxonomy" id="665079"/>
    <lineage>
        <taxon>Eukaryota</taxon>
        <taxon>Fungi</taxon>
        <taxon>Dikarya</taxon>
        <taxon>Ascomycota</taxon>
        <taxon>Pezizomycotina</taxon>
        <taxon>Leotiomycetes</taxon>
        <taxon>Helotiales</taxon>
        <taxon>Sclerotiniaceae</taxon>
        <taxon>Sclerotinia</taxon>
    </lineage>
</organism>
<dbReference type="RefSeq" id="XP_001592827.1">
    <property type="nucleotide sequence ID" value="XM_001592777.1"/>
</dbReference>
<dbReference type="VEuPathDB" id="FungiDB:sscle_05g047520"/>
<evidence type="ECO:0000259" key="2">
    <source>
        <dbReference type="Pfam" id="PF11160"/>
    </source>
</evidence>
<feature type="domain" description="Hypervirulence associated protein TUDOR" evidence="2">
    <location>
        <begin position="16"/>
        <end position="73"/>
    </location>
</feature>
<dbReference type="Proteomes" id="UP000177798">
    <property type="component" value="Chromosome 5"/>
</dbReference>
<dbReference type="AlphaFoldDB" id="A0A1D9Q5B3"/>
<feature type="compositionally biased region" description="Basic and acidic residues" evidence="1">
    <location>
        <begin position="40"/>
        <end position="50"/>
    </location>
</feature>
<evidence type="ECO:0000313" key="3">
    <source>
        <dbReference type="EMBL" id="APA09982.1"/>
    </source>
</evidence>
<proteinExistence type="predicted"/>
<protein>
    <recommendedName>
        <fullName evidence="2">Hypervirulence associated protein TUDOR domain-containing protein</fullName>
    </recommendedName>
</protein>
<dbReference type="OMA" id="KVIFHDQ"/>
<gene>
    <name evidence="3" type="ORF">sscle_05g047520</name>
</gene>
<reference evidence="4" key="1">
    <citation type="journal article" date="2017" name="Genome Biol. Evol.">
        <title>The complete genome sequence of the phytopathogenic fungus Sclerotinia sclerotiorum reveals insights into the genome architecture of broad host range pathogens.</title>
        <authorList>
            <person name="Derbyshire M."/>
            <person name="Denton-Giles M."/>
            <person name="Hegedus D."/>
            <person name="Seifbarghy S."/>
            <person name="Rollins J."/>
            <person name="van Kan J."/>
            <person name="Seidl M.F."/>
            <person name="Faino L."/>
            <person name="Mbengue M."/>
            <person name="Navaud O."/>
            <person name="Raffaele S."/>
            <person name="Hammond-Kosack K."/>
            <person name="Heard S."/>
            <person name="Oliver R."/>
        </authorList>
    </citation>
    <scope>NUCLEOTIDE SEQUENCE [LARGE SCALE GENOMIC DNA]</scope>
    <source>
        <strain evidence="4">ATCC 18683 / 1980 / Ss-1</strain>
    </source>
</reference>
<sequence length="78" mass="8612">MPDQVQDKQGNPINEGDTVYTKARGGKREGEVEEIIMTQEEAKTSSKENVKNPPKVVFTDQHGHKVAHNPGTLENLDA</sequence>
<dbReference type="Gene3D" id="2.30.30.1060">
    <property type="match status" value="1"/>
</dbReference>
<dbReference type="InterPro" id="IPR021331">
    <property type="entry name" value="Hva1_TUDOR"/>
</dbReference>
<dbReference type="KEGG" id="ssl:SS1G_05749"/>
<dbReference type="Pfam" id="PF11160">
    <property type="entry name" value="Hva1_TUDOR"/>
    <property type="match status" value="1"/>
</dbReference>
<name>A0A1D9Q5B3_SCLS1</name>
<accession>A0A1D9Q5B3</accession>
<dbReference type="OrthoDB" id="2138648at2759"/>